<keyword evidence="3" id="KW-1185">Reference proteome</keyword>
<evidence type="ECO:0000313" key="2">
    <source>
        <dbReference type="EMBL" id="MBB3838608.1"/>
    </source>
</evidence>
<protein>
    <submittedName>
        <fullName evidence="2">Polyisoprenoid-binding protein YceI</fullName>
    </submittedName>
</protein>
<dbReference type="AlphaFoldDB" id="A0A7W5ZJU5"/>
<dbReference type="PANTHER" id="PTHR34406">
    <property type="entry name" value="PROTEIN YCEI"/>
    <property type="match status" value="1"/>
</dbReference>
<feature type="domain" description="Lipid/polyisoprenoid-binding YceI-like" evidence="1">
    <location>
        <begin position="28"/>
        <end position="184"/>
    </location>
</feature>
<dbReference type="RefSeq" id="WP_183974222.1">
    <property type="nucleotide sequence ID" value="NZ_JACIBY010000005.1"/>
</dbReference>
<dbReference type="SMART" id="SM00867">
    <property type="entry name" value="YceI"/>
    <property type="match status" value="1"/>
</dbReference>
<accession>A0A7W5ZJU5</accession>
<dbReference type="Pfam" id="PF04264">
    <property type="entry name" value="YceI"/>
    <property type="match status" value="1"/>
</dbReference>
<name>A0A7W5ZJU5_9BACT</name>
<comment type="caution">
    <text evidence="2">The sequence shown here is derived from an EMBL/GenBank/DDBJ whole genome shotgun (WGS) entry which is preliminary data.</text>
</comment>
<reference evidence="2 3" key="1">
    <citation type="submission" date="2020-08" db="EMBL/GenBank/DDBJ databases">
        <title>Genomic Encyclopedia of Type Strains, Phase IV (KMG-IV): sequencing the most valuable type-strain genomes for metagenomic binning, comparative biology and taxonomic classification.</title>
        <authorList>
            <person name="Goeker M."/>
        </authorList>
    </citation>
    <scope>NUCLEOTIDE SEQUENCE [LARGE SCALE GENOMIC DNA]</scope>
    <source>
        <strain evidence="2 3">DSM 17976</strain>
    </source>
</reference>
<dbReference type="SUPFAM" id="SSF101874">
    <property type="entry name" value="YceI-like"/>
    <property type="match status" value="1"/>
</dbReference>
<evidence type="ECO:0000313" key="3">
    <source>
        <dbReference type="Proteomes" id="UP000541352"/>
    </source>
</evidence>
<dbReference type="InterPro" id="IPR036761">
    <property type="entry name" value="TTHA0802/YceI-like_sf"/>
</dbReference>
<gene>
    <name evidence="2" type="ORF">FHS57_002614</name>
</gene>
<dbReference type="PANTHER" id="PTHR34406:SF1">
    <property type="entry name" value="PROTEIN YCEI"/>
    <property type="match status" value="1"/>
</dbReference>
<dbReference type="InterPro" id="IPR007372">
    <property type="entry name" value="Lipid/polyisoprenoid-bd_YceI"/>
</dbReference>
<proteinExistence type="predicted"/>
<evidence type="ECO:0000259" key="1">
    <source>
        <dbReference type="SMART" id="SM00867"/>
    </source>
</evidence>
<organism evidence="2 3">
    <name type="scientific">Runella defluvii</name>
    <dbReference type="NCBI Taxonomy" id="370973"/>
    <lineage>
        <taxon>Bacteria</taxon>
        <taxon>Pseudomonadati</taxon>
        <taxon>Bacteroidota</taxon>
        <taxon>Cytophagia</taxon>
        <taxon>Cytophagales</taxon>
        <taxon>Spirosomataceae</taxon>
        <taxon>Runella</taxon>
    </lineage>
</organism>
<dbReference type="Proteomes" id="UP000541352">
    <property type="component" value="Unassembled WGS sequence"/>
</dbReference>
<dbReference type="EMBL" id="JACIBY010000005">
    <property type="protein sequence ID" value="MBB3838608.1"/>
    <property type="molecule type" value="Genomic_DNA"/>
</dbReference>
<sequence length="186" mass="20965">MKKIIFYALAAMAVLSGFAFGPKTLKRKLFSNKASSWISYEGKHPLHSWKAVCREVDCVVTYDEDEAKLETVAISAKVMAFDSRNTNRDSHALEALEALTYPKINFTSAQLSRNESNLIINGSLNFHGVTKPMSITTKTYTEGNTIRVEGAFPVKLSEFKVERPSLLFVKVEDEITIHFSFTFRTQ</sequence>
<dbReference type="Gene3D" id="2.40.128.110">
    <property type="entry name" value="Lipid/polyisoprenoid-binding, YceI-like"/>
    <property type="match status" value="1"/>
</dbReference>